<keyword evidence="2" id="KW-1185">Reference proteome</keyword>
<dbReference type="AlphaFoldDB" id="A0A1G6LQ94"/>
<name>A0A1G6LQ94_9GAMM</name>
<dbReference type="GeneID" id="83641280"/>
<protein>
    <submittedName>
        <fullName evidence="1">Uncharacterized protein</fullName>
    </submittedName>
</protein>
<dbReference type="Proteomes" id="UP000199467">
    <property type="component" value="Unassembled WGS sequence"/>
</dbReference>
<proteinExistence type="predicted"/>
<dbReference type="EMBL" id="FMZQ01000003">
    <property type="protein sequence ID" value="SDC45359.1"/>
    <property type="molecule type" value="Genomic_DNA"/>
</dbReference>
<gene>
    <name evidence="1" type="ORF">SAMN05216576_103115</name>
</gene>
<evidence type="ECO:0000313" key="1">
    <source>
        <dbReference type="EMBL" id="SDC45359.1"/>
    </source>
</evidence>
<reference evidence="2" key="1">
    <citation type="submission" date="2016-10" db="EMBL/GenBank/DDBJ databases">
        <authorList>
            <person name="Varghese N."/>
            <person name="Submissions S."/>
        </authorList>
    </citation>
    <scope>NUCLEOTIDE SEQUENCE [LARGE SCALE GENOMIC DNA]</scope>
    <source>
        <strain evidence="2">DSM 26382</strain>
    </source>
</reference>
<dbReference type="RefSeq" id="WP_021489869.1">
    <property type="nucleotide sequence ID" value="NZ_FMZQ01000003.1"/>
</dbReference>
<sequence>MPSKWLIAPLTLLLLATAWLDSRAVGEAAFAEPDAAPHVLQRNAAGMY</sequence>
<organism evidence="1 2">
    <name type="scientific">Ectopseudomonas chengduensis</name>
    <dbReference type="NCBI Taxonomy" id="489632"/>
    <lineage>
        <taxon>Bacteria</taxon>
        <taxon>Pseudomonadati</taxon>
        <taxon>Pseudomonadota</taxon>
        <taxon>Gammaproteobacteria</taxon>
        <taxon>Pseudomonadales</taxon>
        <taxon>Pseudomonadaceae</taxon>
        <taxon>Ectopseudomonas</taxon>
    </lineage>
</organism>
<accession>A0A1G6LQ94</accession>
<evidence type="ECO:0000313" key="2">
    <source>
        <dbReference type="Proteomes" id="UP000199467"/>
    </source>
</evidence>